<protein>
    <recommendedName>
        <fullName evidence="4">YtpI-like protein</fullName>
    </recommendedName>
</protein>
<evidence type="ECO:0000313" key="2">
    <source>
        <dbReference type="EMBL" id="GGG29822.1"/>
    </source>
</evidence>
<keyword evidence="1" id="KW-1133">Transmembrane helix</keyword>
<sequence length="108" mass="12515">MTALKFLNILFVVLIVLSFVSYFYFKTKQFRTSLIAHKNWYKSKAGVSLAAFIILFGFNQALMFPDWITFLIAGLFVIIGAVLGVGSYRRVKHYGQFVEEEYELNKKK</sequence>
<comment type="caution">
    <text evidence="2">The sequence shown here is derived from an EMBL/GenBank/DDBJ whole genome shotgun (WGS) entry which is preliminary data.</text>
</comment>
<keyword evidence="1" id="KW-0472">Membrane</keyword>
<name>A0A917G940_9BACI</name>
<evidence type="ECO:0000256" key="1">
    <source>
        <dbReference type="SAM" id="Phobius"/>
    </source>
</evidence>
<dbReference type="Pfam" id="PF14007">
    <property type="entry name" value="YtpI"/>
    <property type="match status" value="1"/>
</dbReference>
<feature type="transmembrane region" description="Helical" evidence="1">
    <location>
        <begin position="68"/>
        <end position="88"/>
    </location>
</feature>
<feature type="transmembrane region" description="Helical" evidence="1">
    <location>
        <begin position="6"/>
        <end position="25"/>
    </location>
</feature>
<dbReference type="EMBL" id="BMJT01000009">
    <property type="protein sequence ID" value="GGG29822.1"/>
    <property type="molecule type" value="Genomic_DNA"/>
</dbReference>
<dbReference type="AlphaFoldDB" id="A0A917G940"/>
<dbReference type="InterPro" id="IPR025618">
    <property type="entry name" value="YtpI"/>
</dbReference>
<keyword evidence="3" id="KW-1185">Reference proteome</keyword>
<organism evidence="2 3">
    <name type="scientific">Lysinibacillus alkalisoli</name>
    <dbReference type="NCBI Taxonomy" id="1911548"/>
    <lineage>
        <taxon>Bacteria</taxon>
        <taxon>Bacillati</taxon>
        <taxon>Bacillota</taxon>
        <taxon>Bacilli</taxon>
        <taxon>Bacillales</taxon>
        <taxon>Bacillaceae</taxon>
        <taxon>Lysinibacillus</taxon>
    </lineage>
</organism>
<evidence type="ECO:0000313" key="3">
    <source>
        <dbReference type="Proteomes" id="UP000616608"/>
    </source>
</evidence>
<dbReference type="Proteomes" id="UP000616608">
    <property type="component" value="Unassembled WGS sequence"/>
</dbReference>
<evidence type="ECO:0008006" key="4">
    <source>
        <dbReference type="Google" id="ProtNLM"/>
    </source>
</evidence>
<dbReference type="RefSeq" id="WP_188615457.1">
    <property type="nucleotide sequence ID" value="NZ_BMJT01000009.1"/>
</dbReference>
<keyword evidence="1" id="KW-0812">Transmembrane</keyword>
<reference evidence="2" key="1">
    <citation type="journal article" date="2014" name="Int. J. Syst. Evol. Microbiol.">
        <title>Complete genome sequence of Corynebacterium casei LMG S-19264T (=DSM 44701T), isolated from a smear-ripened cheese.</title>
        <authorList>
            <consortium name="US DOE Joint Genome Institute (JGI-PGF)"/>
            <person name="Walter F."/>
            <person name="Albersmeier A."/>
            <person name="Kalinowski J."/>
            <person name="Ruckert C."/>
        </authorList>
    </citation>
    <scope>NUCLEOTIDE SEQUENCE</scope>
    <source>
        <strain evidence="2">CGMCC 1.15760</strain>
    </source>
</reference>
<accession>A0A917G940</accession>
<reference evidence="2" key="2">
    <citation type="submission" date="2020-09" db="EMBL/GenBank/DDBJ databases">
        <authorList>
            <person name="Sun Q."/>
            <person name="Zhou Y."/>
        </authorList>
    </citation>
    <scope>NUCLEOTIDE SEQUENCE</scope>
    <source>
        <strain evidence="2">CGMCC 1.15760</strain>
    </source>
</reference>
<feature type="transmembrane region" description="Helical" evidence="1">
    <location>
        <begin position="45"/>
        <end position="62"/>
    </location>
</feature>
<gene>
    <name evidence="2" type="ORF">GCM10007425_25580</name>
</gene>
<proteinExistence type="predicted"/>